<dbReference type="RefSeq" id="WP_216714577.1">
    <property type="nucleotide sequence ID" value="NZ_JACVEL010000010.1"/>
</dbReference>
<dbReference type="Gene3D" id="2.60.40.420">
    <property type="entry name" value="Cupredoxins - blue copper proteins"/>
    <property type="match status" value="1"/>
</dbReference>
<evidence type="ECO:0000256" key="2">
    <source>
        <dbReference type="ARBA" id="ARBA00022729"/>
    </source>
</evidence>
<dbReference type="InterPro" id="IPR052721">
    <property type="entry name" value="ET_Amicyanin"/>
</dbReference>
<protein>
    <submittedName>
        <fullName evidence="6">T9SS type A sorting domain-containing protein</fullName>
    </submittedName>
</protein>
<keyword evidence="7" id="KW-1185">Reference proteome</keyword>
<keyword evidence="1" id="KW-0479">Metal-binding</keyword>
<feature type="domain" description="Blue (type 1) copper" evidence="5">
    <location>
        <begin position="32"/>
        <end position="106"/>
    </location>
</feature>
<keyword evidence="3" id="KW-0186">Copper</keyword>
<keyword evidence="2 4" id="KW-0732">Signal</keyword>
<comment type="caution">
    <text evidence="6">The sequence shown here is derived from an EMBL/GenBank/DDBJ whole genome shotgun (WGS) entry which is preliminary data.</text>
</comment>
<dbReference type="InterPro" id="IPR008972">
    <property type="entry name" value="Cupredoxin"/>
</dbReference>
<dbReference type="Pfam" id="PF00127">
    <property type="entry name" value="Copper-bind"/>
    <property type="match status" value="1"/>
</dbReference>
<dbReference type="GO" id="GO:0009055">
    <property type="term" value="F:electron transfer activity"/>
    <property type="evidence" value="ECO:0007669"/>
    <property type="project" value="InterPro"/>
</dbReference>
<organism evidence="6 7">
    <name type="scientific">Taishania pollutisoli</name>
    <dbReference type="NCBI Taxonomy" id="2766479"/>
    <lineage>
        <taxon>Bacteria</taxon>
        <taxon>Pseudomonadati</taxon>
        <taxon>Bacteroidota</taxon>
        <taxon>Flavobacteriia</taxon>
        <taxon>Flavobacteriales</taxon>
        <taxon>Crocinitomicaceae</taxon>
        <taxon>Taishania</taxon>
    </lineage>
</organism>
<proteinExistence type="predicted"/>
<reference evidence="6" key="1">
    <citation type="submission" date="2020-09" db="EMBL/GenBank/DDBJ databases">
        <title>Taishania pollutisoli gen. nov., sp. nov., Isolated from Tetrabromobisphenol A-Contaminated Soil.</title>
        <authorList>
            <person name="Chen Q."/>
        </authorList>
    </citation>
    <scope>NUCLEOTIDE SEQUENCE</scope>
    <source>
        <strain evidence="6">CZZ-1</strain>
    </source>
</reference>
<sequence>MKLFFTLLVVGLSTFSYAQQTFNITWMMGITLEQASVTINTGDMIVWTLGDGAPHTVQSEDPDAPGTFGSGPMQGSGQTYQFTFNDVAVIDYHCGVHGSMQGVITVVEALSVEEKFAANLKYYPTITSSKLTITSLLPVERYEIYDAQVRKVAEGVFTNVNYSILDVSALSTGVYFVTVVSKDELKTAFKIVKE</sequence>
<feature type="signal peptide" evidence="4">
    <location>
        <begin position="1"/>
        <end position="18"/>
    </location>
</feature>
<dbReference type="Proteomes" id="UP000652681">
    <property type="component" value="Unassembled WGS sequence"/>
</dbReference>
<dbReference type="InterPro" id="IPR000923">
    <property type="entry name" value="BlueCu_1"/>
</dbReference>
<dbReference type="InterPro" id="IPR026444">
    <property type="entry name" value="Secre_tail"/>
</dbReference>
<evidence type="ECO:0000259" key="5">
    <source>
        <dbReference type="Pfam" id="PF00127"/>
    </source>
</evidence>
<dbReference type="GO" id="GO:0005507">
    <property type="term" value="F:copper ion binding"/>
    <property type="evidence" value="ECO:0007669"/>
    <property type="project" value="InterPro"/>
</dbReference>
<evidence type="ECO:0000256" key="4">
    <source>
        <dbReference type="SAM" id="SignalP"/>
    </source>
</evidence>
<evidence type="ECO:0000256" key="3">
    <source>
        <dbReference type="ARBA" id="ARBA00023008"/>
    </source>
</evidence>
<name>A0A8J6U0N4_9FLAO</name>
<dbReference type="SUPFAM" id="SSF49503">
    <property type="entry name" value="Cupredoxins"/>
    <property type="match status" value="1"/>
</dbReference>
<dbReference type="EMBL" id="JACVEL010000010">
    <property type="protein sequence ID" value="MBC9813478.1"/>
    <property type="molecule type" value="Genomic_DNA"/>
</dbReference>
<feature type="chain" id="PRO_5035247068" evidence="4">
    <location>
        <begin position="19"/>
        <end position="194"/>
    </location>
</feature>
<gene>
    <name evidence="6" type="ORF">H9Y05_13450</name>
</gene>
<dbReference type="PANTHER" id="PTHR36507">
    <property type="entry name" value="BLL1555 PROTEIN"/>
    <property type="match status" value="1"/>
</dbReference>
<dbReference type="NCBIfam" id="TIGR04183">
    <property type="entry name" value="Por_Secre_tail"/>
    <property type="match status" value="1"/>
</dbReference>
<evidence type="ECO:0000313" key="6">
    <source>
        <dbReference type="EMBL" id="MBC9813478.1"/>
    </source>
</evidence>
<dbReference type="AlphaFoldDB" id="A0A8J6U0N4"/>
<dbReference type="PANTHER" id="PTHR36507:SF1">
    <property type="entry name" value="BLL1555 PROTEIN"/>
    <property type="match status" value="1"/>
</dbReference>
<accession>A0A8J6U0N4</accession>
<evidence type="ECO:0000256" key="1">
    <source>
        <dbReference type="ARBA" id="ARBA00022723"/>
    </source>
</evidence>
<evidence type="ECO:0000313" key="7">
    <source>
        <dbReference type="Proteomes" id="UP000652681"/>
    </source>
</evidence>